<dbReference type="RefSeq" id="WP_190184366.1">
    <property type="nucleotide sequence ID" value="NZ_BMVP01000004.1"/>
</dbReference>
<evidence type="ECO:0008006" key="5">
    <source>
        <dbReference type="Google" id="ProtNLM"/>
    </source>
</evidence>
<keyword evidence="2" id="KW-0732">Signal</keyword>
<protein>
    <recommendedName>
        <fullName evidence="5">Secreted protein</fullName>
    </recommendedName>
</protein>
<dbReference type="EMBL" id="BMVP01000004">
    <property type="protein sequence ID" value="GHB55795.1"/>
    <property type="molecule type" value="Genomic_DNA"/>
</dbReference>
<name>A0ABQ3EW03_9ACTN</name>
<proteinExistence type="predicted"/>
<feature type="region of interest" description="Disordered" evidence="1">
    <location>
        <begin position="28"/>
        <end position="52"/>
    </location>
</feature>
<comment type="caution">
    <text evidence="3">The sequence shown here is derived from an EMBL/GenBank/DDBJ whole genome shotgun (WGS) entry which is preliminary data.</text>
</comment>
<evidence type="ECO:0000313" key="3">
    <source>
        <dbReference type="EMBL" id="GHB55795.1"/>
    </source>
</evidence>
<evidence type="ECO:0000256" key="1">
    <source>
        <dbReference type="SAM" id="MobiDB-lite"/>
    </source>
</evidence>
<sequence length="138" mass="14392">MLHSRRTAAAIGAVALTGALFAAAPAQADAAPGASASPKSAPKSAPKGDGAKAICKRLPKTEDRVNAAVTRLNGDATVSGSIARLEQRVNNAKAEGHTEIYTYLNDRLTARKNLLPTLQKRQADLKGVSTWCSAQKSK</sequence>
<dbReference type="InterPro" id="IPR006311">
    <property type="entry name" value="TAT_signal"/>
</dbReference>
<evidence type="ECO:0000256" key="2">
    <source>
        <dbReference type="SAM" id="SignalP"/>
    </source>
</evidence>
<dbReference type="Proteomes" id="UP000642673">
    <property type="component" value="Unassembled WGS sequence"/>
</dbReference>
<evidence type="ECO:0000313" key="4">
    <source>
        <dbReference type="Proteomes" id="UP000642673"/>
    </source>
</evidence>
<dbReference type="PROSITE" id="PS51318">
    <property type="entry name" value="TAT"/>
    <property type="match status" value="1"/>
</dbReference>
<feature type="chain" id="PRO_5046933039" description="Secreted protein" evidence="2">
    <location>
        <begin position="29"/>
        <end position="138"/>
    </location>
</feature>
<organism evidence="3 4">
    <name type="scientific">Streptomyces cirratus</name>
    <dbReference type="NCBI Taxonomy" id="68187"/>
    <lineage>
        <taxon>Bacteria</taxon>
        <taxon>Bacillati</taxon>
        <taxon>Actinomycetota</taxon>
        <taxon>Actinomycetes</taxon>
        <taxon>Kitasatosporales</taxon>
        <taxon>Streptomycetaceae</taxon>
        <taxon>Streptomyces</taxon>
    </lineage>
</organism>
<keyword evidence="4" id="KW-1185">Reference proteome</keyword>
<feature type="signal peptide" evidence="2">
    <location>
        <begin position="1"/>
        <end position="28"/>
    </location>
</feature>
<reference evidence="4" key="1">
    <citation type="journal article" date="2019" name="Int. J. Syst. Evol. Microbiol.">
        <title>The Global Catalogue of Microorganisms (GCM) 10K type strain sequencing project: providing services to taxonomists for standard genome sequencing and annotation.</title>
        <authorList>
            <consortium name="The Broad Institute Genomics Platform"/>
            <consortium name="The Broad Institute Genome Sequencing Center for Infectious Disease"/>
            <person name="Wu L."/>
            <person name="Ma J."/>
        </authorList>
    </citation>
    <scope>NUCLEOTIDE SEQUENCE [LARGE SCALE GENOMIC DNA]</scope>
    <source>
        <strain evidence="4">JCM 4738</strain>
    </source>
</reference>
<accession>A0ABQ3EW03</accession>
<feature type="compositionally biased region" description="Low complexity" evidence="1">
    <location>
        <begin position="28"/>
        <end position="48"/>
    </location>
</feature>
<gene>
    <name evidence="3" type="ORF">GCM10010347_27220</name>
</gene>